<name>A0A078KVV8_9GAMM</name>
<dbReference type="STRING" id="1034943.BN59_01413"/>
<organism evidence="1 2">
    <name type="scientific">Legionella massiliensis</name>
    <dbReference type="NCBI Taxonomy" id="1034943"/>
    <lineage>
        <taxon>Bacteria</taxon>
        <taxon>Pseudomonadati</taxon>
        <taxon>Pseudomonadota</taxon>
        <taxon>Gammaproteobacteria</taxon>
        <taxon>Legionellales</taxon>
        <taxon>Legionellaceae</taxon>
        <taxon>Legionella</taxon>
    </lineage>
</organism>
<keyword evidence="2" id="KW-1185">Reference proteome</keyword>
<dbReference type="SUPFAM" id="SSF52540">
    <property type="entry name" value="P-loop containing nucleoside triphosphate hydrolases"/>
    <property type="match status" value="1"/>
</dbReference>
<accession>A0A078KVV8</accession>
<dbReference type="RefSeq" id="WP_052403170.1">
    <property type="nucleotide sequence ID" value="NZ_CCVW01000001.1"/>
</dbReference>
<reference evidence="1 2" key="1">
    <citation type="submission" date="2014-06" db="EMBL/GenBank/DDBJ databases">
        <authorList>
            <person name="Urmite Genomes Urmite Genomes"/>
        </authorList>
    </citation>
    <scope>NUCLEOTIDE SEQUENCE [LARGE SCALE GENOMIC DNA]</scope>
</reference>
<dbReference type="eggNOG" id="ENOG5030N71">
    <property type="taxonomic scope" value="Bacteria"/>
</dbReference>
<evidence type="ECO:0000313" key="1">
    <source>
        <dbReference type="EMBL" id="CDZ77131.1"/>
    </source>
</evidence>
<protein>
    <submittedName>
        <fullName evidence="1">Uncharacterized protein</fullName>
    </submittedName>
</protein>
<dbReference type="Proteomes" id="UP000044071">
    <property type="component" value="Unassembled WGS sequence"/>
</dbReference>
<dbReference type="EMBL" id="CCSB01000001">
    <property type="protein sequence ID" value="CDZ77131.1"/>
    <property type="molecule type" value="Genomic_DNA"/>
</dbReference>
<dbReference type="OrthoDB" id="5652981at2"/>
<dbReference type="AlphaFoldDB" id="A0A078KVV8"/>
<dbReference type="InterPro" id="IPR027417">
    <property type="entry name" value="P-loop_NTPase"/>
</dbReference>
<sequence>MSAEALLRQLGCYNKDYPEADEGKEADATFVRDRLPQESLRHLHEGIKKYQLTYKLKVRSYQAKHPNVEMPRAGEYNYFRQQFIRFMAEKDESILGQYLADPSRRDTNPESATIKMVDFLGKEGRELYRLALEEEMNSPEYMNAVFRASTTHFEGEKWAQRPVVIVAGPSGSGKSFAAKAAVEKANQFLPKIDGDQSGNDVVAVDGGVAREVSQIRKLAIQVANNKGYTGISDLHSQSGVLNGVKDRIQEAVLSTNNVGVVIPETFSQFFSKQSLLARVDALVNTKLIFSRVDGQNPSIFQKIVAFMGSRRAWKTSGFEAKKTLDLNDTELAESKAYGAGGFRFGQIGSLLAELWVKTFSKDKLYMTIINDLSLMKEIPAHSNNWVEANQGDKGAILVSQKAFEQWQAQRPSQRERLQDFIKDLKLPAEIKTSGEVSLANARETIRKKIISMQDQLSAKENSPELILMLNDKIDNLQGVLDKISELDTGNKAAILNLKEEISVLITSMEAQGQFPLFSQTKNALETVVSALDKISIHLVMADQNTNEDIKEACKEIASIIETGSFVEPGIPFKRQIYPNLFGLVDALKKGTTDLQALQLIARKGVDTNASTLDRNPSMASTQINNRLKLFETICKANTLEEACNAIREQFSEASPEAGLG</sequence>
<evidence type="ECO:0000313" key="2">
    <source>
        <dbReference type="Proteomes" id="UP000044071"/>
    </source>
</evidence>
<proteinExistence type="predicted"/>
<gene>
    <name evidence="1" type="ORF">BN59_01413</name>
</gene>